<reference evidence="3" key="1">
    <citation type="journal article" date="2019" name="Mol. Biol. Evol.">
        <title>Blast fungal genomes show frequent chromosomal changes, gene gains and losses, and effector gene turnover.</title>
        <authorList>
            <person name="Gomez Luciano L.B."/>
            <person name="Jason Tsai I."/>
            <person name="Chuma I."/>
            <person name="Tosa Y."/>
            <person name="Chen Y.H."/>
            <person name="Li J.Y."/>
            <person name="Li M.Y."/>
            <person name="Jade Lu M.Y."/>
            <person name="Nakayashiki H."/>
            <person name="Li W.H."/>
        </authorList>
    </citation>
    <scope>NUCLEOTIDE SEQUENCE</scope>
    <source>
        <strain evidence="3">NI907</strain>
    </source>
</reference>
<organism evidence="2 3">
    <name type="scientific">Pyricularia grisea</name>
    <name type="common">Crabgrass-specific blast fungus</name>
    <name type="synonym">Magnaporthe grisea</name>
    <dbReference type="NCBI Taxonomy" id="148305"/>
    <lineage>
        <taxon>Eukaryota</taxon>
        <taxon>Fungi</taxon>
        <taxon>Dikarya</taxon>
        <taxon>Ascomycota</taxon>
        <taxon>Pezizomycotina</taxon>
        <taxon>Sordariomycetes</taxon>
        <taxon>Sordariomycetidae</taxon>
        <taxon>Magnaporthales</taxon>
        <taxon>Pyriculariaceae</taxon>
        <taxon>Pyricularia</taxon>
    </lineage>
</organism>
<dbReference type="Proteomes" id="UP000515153">
    <property type="component" value="Unplaced"/>
</dbReference>
<dbReference type="AlphaFoldDB" id="A0A6P8BFB8"/>
<evidence type="ECO:0000256" key="1">
    <source>
        <dbReference type="SAM" id="MobiDB-lite"/>
    </source>
</evidence>
<name>A0A6P8BFB8_PYRGI</name>
<reference evidence="3" key="3">
    <citation type="submission" date="2025-08" db="UniProtKB">
        <authorList>
            <consortium name="RefSeq"/>
        </authorList>
    </citation>
    <scope>IDENTIFICATION</scope>
    <source>
        <strain evidence="3">NI907</strain>
    </source>
</reference>
<protein>
    <submittedName>
        <fullName evidence="3">Uncharacterized protein</fullName>
    </submittedName>
</protein>
<dbReference type="RefSeq" id="XP_030985905.1">
    <property type="nucleotide sequence ID" value="XM_031120384.1"/>
</dbReference>
<keyword evidence="2" id="KW-1185">Reference proteome</keyword>
<dbReference type="GeneID" id="41955298"/>
<reference evidence="3" key="2">
    <citation type="submission" date="2019-10" db="EMBL/GenBank/DDBJ databases">
        <authorList>
            <consortium name="NCBI Genome Project"/>
        </authorList>
    </citation>
    <scope>NUCLEOTIDE SEQUENCE</scope>
    <source>
        <strain evidence="3">NI907</strain>
    </source>
</reference>
<feature type="region of interest" description="Disordered" evidence="1">
    <location>
        <begin position="1"/>
        <end position="31"/>
    </location>
</feature>
<proteinExistence type="predicted"/>
<dbReference type="KEGG" id="pgri:PgNI_00302"/>
<gene>
    <name evidence="3" type="ORF">PgNI_00302</name>
</gene>
<evidence type="ECO:0000313" key="3">
    <source>
        <dbReference type="RefSeq" id="XP_030985905.1"/>
    </source>
</evidence>
<sequence length="120" mass="11780">MTDAQFHQEGGNKESRDGSTQRQRGSHVRTRATVAVVAAGSGEASLNGVGGGRGGRRGGDGGGGVGTLGAGGTAGVVDPAVLRALIVGKTASGNTVDLELCALVVGHGERVLANHQVSIP</sequence>
<evidence type="ECO:0000313" key="2">
    <source>
        <dbReference type="Proteomes" id="UP000515153"/>
    </source>
</evidence>
<feature type="compositionally biased region" description="Basic and acidic residues" evidence="1">
    <location>
        <begin position="10"/>
        <end position="19"/>
    </location>
</feature>
<feature type="region of interest" description="Disordered" evidence="1">
    <location>
        <begin position="45"/>
        <end position="64"/>
    </location>
</feature>
<accession>A0A6P8BFB8</accession>